<dbReference type="InterPro" id="IPR002078">
    <property type="entry name" value="Sigma_54_int"/>
</dbReference>
<dbReference type="InterPro" id="IPR001789">
    <property type="entry name" value="Sig_transdc_resp-reg_receiver"/>
</dbReference>
<gene>
    <name evidence="8" type="ORF">DFR35_0194</name>
</gene>
<dbReference type="Gene3D" id="1.10.8.60">
    <property type="match status" value="1"/>
</dbReference>
<dbReference type="InterPro" id="IPR003593">
    <property type="entry name" value="AAA+_ATPase"/>
</dbReference>
<dbReference type="Gene3D" id="1.10.10.60">
    <property type="entry name" value="Homeodomain-like"/>
    <property type="match status" value="1"/>
</dbReference>
<organism evidence="8 9">
    <name type="scientific">Sulfurisoma sediminicola</name>
    <dbReference type="NCBI Taxonomy" id="1381557"/>
    <lineage>
        <taxon>Bacteria</taxon>
        <taxon>Pseudomonadati</taxon>
        <taxon>Pseudomonadota</taxon>
        <taxon>Betaproteobacteria</taxon>
        <taxon>Nitrosomonadales</taxon>
        <taxon>Sterolibacteriaceae</taxon>
        <taxon>Sulfurisoma</taxon>
    </lineage>
</organism>
<dbReference type="FunFam" id="3.40.50.300:FF:000006">
    <property type="entry name" value="DNA-binding transcriptional regulator NtrC"/>
    <property type="match status" value="1"/>
</dbReference>
<dbReference type="InterPro" id="IPR002197">
    <property type="entry name" value="HTH_Fis"/>
</dbReference>
<evidence type="ECO:0000259" key="7">
    <source>
        <dbReference type="PROSITE" id="PS50110"/>
    </source>
</evidence>
<dbReference type="CDD" id="cd00009">
    <property type="entry name" value="AAA"/>
    <property type="match status" value="1"/>
</dbReference>
<dbReference type="SMART" id="SM00448">
    <property type="entry name" value="REC"/>
    <property type="match status" value="1"/>
</dbReference>
<keyword evidence="5" id="KW-0597">Phosphoprotein</keyword>
<dbReference type="EMBL" id="RCCI01000004">
    <property type="protein sequence ID" value="RLJ67645.1"/>
    <property type="molecule type" value="Genomic_DNA"/>
</dbReference>
<dbReference type="InterPro" id="IPR011006">
    <property type="entry name" value="CheY-like_superfamily"/>
</dbReference>
<dbReference type="Pfam" id="PF00072">
    <property type="entry name" value="Response_reg"/>
    <property type="match status" value="1"/>
</dbReference>
<dbReference type="SUPFAM" id="SSF52540">
    <property type="entry name" value="P-loop containing nucleoside triphosphate hydrolases"/>
    <property type="match status" value="1"/>
</dbReference>
<dbReference type="PROSITE" id="PS50045">
    <property type="entry name" value="SIGMA54_INTERACT_4"/>
    <property type="match status" value="1"/>
</dbReference>
<comment type="caution">
    <text evidence="8">The sequence shown here is derived from an EMBL/GenBank/DDBJ whole genome shotgun (WGS) entry which is preliminary data.</text>
</comment>
<evidence type="ECO:0000313" key="8">
    <source>
        <dbReference type="EMBL" id="RLJ67645.1"/>
    </source>
</evidence>
<evidence type="ECO:0000256" key="2">
    <source>
        <dbReference type="ARBA" id="ARBA00022840"/>
    </source>
</evidence>
<dbReference type="PRINTS" id="PR01590">
    <property type="entry name" value="HTHFIS"/>
</dbReference>
<dbReference type="AlphaFoldDB" id="A0A497XJT5"/>
<dbReference type="PROSITE" id="PS50110">
    <property type="entry name" value="RESPONSE_REGULATORY"/>
    <property type="match status" value="1"/>
</dbReference>
<evidence type="ECO:0000256" key="3">
    <source>
        <dbReference type="ARBA" id="ARBA00023015"/>
    </source>
</evidence>
<keyword evidence="2" id="KW-0067">ATP-binding</keyword>
<dbReference type="PROSITE" id="PS00675">
    <property type="entry name" value="SIGMA54_INTERACT_1"/>
    <property type="match status" value="1"/>
</dbReference>
<dbReference type="SUPFAM" id="SSF46689">
    <property type="entry name" value="Homeodomain-like"/>
    <property type="match status" value="1"/>
</dbReference>
<dbReference type="InterPro" id="IPR058031">
    <property type="entry name" value="AAA_lid_NorR"/>
</dbReference>
<protein>
    <submittedName>
        <fullName evidence="8">Two component Fis family sigma54 specific transcriptional regulator</fullName>
    </submittedName>
</protein>
<dbReference type="GO" id="GO:0005524">
    <property type="term" value="F:ATP binding"/>
    <property type="evidence" value="ECO:0007669"/>
    <property type="project" value="UniProtKB-KW"/>
</dbReference>
<dbReference type="PANTHER" id="PTHR32071">
    <property type="entry name" value="TRANSCRIPTIONAL REGULATORY PROTEIN"/>
    <property type="match status" value="1"/>
</dbReference>
<dbReference type="GO" id="GO:0000160">
    <property type="term" value="P:phosphorelay signal transduction system"/>
    <property type="evidence" value="ECO:0007669"/>
    <property type="project" value="InterPro"/>
</dbReference>
<evidence type="ECO:0000256" key="5">
    <source>
        <dbReference type="PROSITE-ProRule" id="PRU00169"/>
    </source>
</evidence>
<keyword evidence="3" id="KW-0805">Transcription regulation</keyword>
<evidence type="ECO:0000313" key="9">
    <source>
        <dbReference type="Proteomes" id="UP000268908"/>
    </source>
</evidence>
<dbReference type="InterPro" id="IPR025944">
    <property type="entry name" value="Sigma_54_int_dom_CS"/>
</dbReference>
<dbReference type="Gene3D" id="3.40.50.2300">
    <property type="match status" value="1"/>
</dbReference>
<feature type="domain" description="Sigma-54 factor interaction" evidence="6">
    <location>
        <begin position="149"/>
        <end position="378"/>
    </location>
</feature>
<evidence type="ECO:0000259" key="6">
    <source>
        <dbReference type="PROSITE" id="PS50045"/>
    </source>
</evidence>
<dbReference type="InterPro" id="IPR009057">
    <property type="entry name" value="Homeodomain-like_sf"/>
</dbReference>
<dbReference type="Pfam" id="PF02954">
    <property type="entry name" value="HTH_8"/>
    <property type="match status" value="1"/>
</dbReference>
<proteinExistence type="predicted"/>
<dbReference type="InterPro" id="IPR025662">
    <property type="entry name" value="Sigma_54_int_dom_ATP-bd_1"/>
</dbReference>
<accession>A0A497XJT5</accession>
<dbReference type="GO" id="GO:0043565">
    <property type="term" value="F:sequence-specific DNA binding"/>
    <property type="evidence" value="ECO:0007669"/>
    <property type="project" value="InterPro"/>
</dbReference>
<dbReference type="Proteomes" id="UP000268908">
    <property type="component" value="Unassembled WGS sequence"/>
</dbReference>
<dbReference type="SMART" id="SM00382">
    <property type="entry name" value="AAA"/>
    <property type="match status" value="1"/>
</dbReference>
<dbReference type="Pfam" id="PF25601">
    <property type="entry name" value="AAA_lid_14"/>
    <property type="match status" value="1"/>
</dbReference>
<dbReference type="SUPFAM" id="SSF52172">
    <property type="entry name" value="CheY-like"/>
    <property type="match status" value="1"/>
</dbReference>
<dbReference type="InterPro" id="IPR027417">
    <property type="entry name" value="P-loop_NTPase"/>
</dbReference>
<dbReference type="Gene3D" id="3.40.50.300">
    <property type="entry name" value="P-loop containing nucleotide triphosphate hydrolases"/>
    <property type="match status" value="1"/>
</dbReference>
<feature type="domain" description="Response regulatory" evidence="7">
    <location>
        <begin position="12"/>
        <end position="125"/>
    </location>
</feature>
<dbReference type="Pfam" id="PF00158">
    <property type="entry name" value="Sigma54_activat"/>
    <property type="match status" value="1"/>
</dbReference>
<dbReference type="GO" id="GO:0006355">
    <property type="term" value="P:regulation of DNA-templated transcription"/>
    <property type="evidence" value="ECO:0007669"/>
    <property type="project" value="InterPro"/>
</dbReference>
<evidence type="ECO:0000256" key="1">
    <source>
        <dbReference type="ARBA" id="ARBA00022741"/>
    </source>
</evidence>
<feature type="modified residue" description="4-aspartylphosphate" evidence="5">
    <location>
        <position position="60"/>
    </location>
</feature>
<keyword evidence="4" id="KW-0804">Transcription</keyword>
<keyword evidence="1" id="KW-0547">Nucleotide-binding</keyword>
<dbReference type="PROSITE" id="PS00688">
    <property type="entry name" value="SIGMA54_INTERACT_3"/>
    <property type="match status" value="1"/>
</dbReference>
<sequence length="463" mass="50683">MTSAMPPSTKSKVLIVDDDHYTRTLLDRLIGKSADVRLAADGAEARKLFTAEDFNLVLMDQRLPADNGIELLREFRARRPRLVSILMTGYADVREAVAAVREGVFDYLNKPFEDLETLEAVIGKALELDRAYREIDDLRARLGDGTPAVIGRSPAMEQMLGQVRQVAGLDTTVLLEGESGTGKDVVAKLIHAWSPRAAKPFMEVNCGALPESLLESLLFGYEKGAFTGASVASAGYFEKANGGNLFLDEIADMSPKLQSNLLRVLQDHQCMRIGSTQPRQADFRLICATNRALAGEVKAGRFREDLFYRINVVAVRLPPLRERAGDVILLATHFLEHFNAKFGKSCGPLTPAAVRMLEAAQWPGNVRELQHCIERAVALHPGGPIDTMHLCPGDVPPAVGAAQSETTSGPAAYEEARALFERDYLKCILDAAGGNVSEAARLSGIPRQNLYVRMKRWGVVTDQ</sequence>
<reference evidence="8 9" key="1">
    <citation type="submission" date="2018-10" db="EMBL/GenBank/DDBJ databases">
        <title>Genomic Encyclopedia of Type Strains, Phase IV (KMG-IV): sequencing the most valuable type-strain genomes for metagenomic binning, comparative biology and taxonomic classification.</title>
        <authorList>
            <person name="Goeker M."/>
        </authorList>
    </citation>
    <scope>NUCLEOTIDE SEQUENCE [LARGE SCALE GENOMIC DNA]</scope>
    <source>
        <strain evidence="8 9">DSM 26916</strain>
    </source>
</reference>
<evidence type="ECO:0000256" key="4">
    <source>
        <dbReference type="ARBA" id="ARBA00023163"/>
    </source>
</evidence>
<name>A0A497XJT5_9PROT</name>
<keyword evidence="9" id="KW-1185">Reference proteome</keyword>